<dbReference type="GO" id="GO:0008417">
    <property type="term" value="F:fucosyltransferase activity"/>
    <property type="evidence" value="ECO:0007669"/>
    <property type="project" value="UniProtKB-ARBA"/>
</dbReference>
<keyword evidence="11" id="KW-0325">Glycoprotein</keyword>
<evidence type="ECO:0000313" key="16">
    <source>
        <dbReference type="EMBL" id="KAK7498633.1"/>
    </source>
</evidence>
<sequence>MTWRRQLSRQYGSRDLKCFVGILILLVVTIVGLMLRSQTLETGDDVGFMFEESTTHRVNVRHRHVDSTVSSPGFKDDSRSQSSQPKTSGGAGGFPRPFPSSTSDLKDFKSPYIRRSSDPYRDLKLTREDKREVTSNKVITWYAVAATQLPEDLFDDDVFDDCPAHRCRFVKPEMLKREDKDKVVDAIIFPGVAGRDKEPPSRTHPDQTRQAIDQHDLPPWQSEKVFIYYDMEAPMHPAKSFGSQAWNSIFNWTWSYRRDADIWQPAGFLQRVDKVKPSTSFKDIVKAKNKHKVVAWFANTCNVPSKRDQYVRELQKHIQVDMFGQCGNLTCPKGFACLETLSSKYFFYLSFEDALCKDYVTDKFFDMFLEDIHLVPVVLGGADYESFFPQGTYIDASWFSSPKDLAEFLKFLMEDKKTYTEFLWRKSHFVYTGSDTNSALCQLCQQLHSLKSSRRTYPDFQQWYRTDQCKAPRPV</sequence>
<evidence type="ECO:0000313" key="17">
    <source>
        <dbReference type="Proteomes" id="UP001519460"/>
    </source>
</evidence>
<feature type="compositionally biased region" description="Basic and acidic residues" evidence="13">
    <location>
        <begin position="104"/>
        <end position="113"/>
    </location>
</feature>
<evidence type="ECO:0000256" key="6">
    <source>
        <dbReference type="ARBA" id="ARBA00022692"/>
    </source>
</evidence>
<protein>
    <recommendedName>
        <fullName evidence="12">Fucosyltransferase</fullName>
        <ecNumber evidence="12">2.4.1.-</ecNumber>
    </recommendedName>
</protein>
<evidence type="ECO:0000256" key="7">
    <source>
        <dbReference type="ARBA" id="ARBA00022968"/>
    </source>
</evidence>
<comment type="caution">
    <text evidence="16">The sequence shown here is derived from an EMBL/GenBank/DDBJ whole genome shotgun (WGS) entry which is preliminary data.</text>
</comment>
<dbReference type="InterPro" id="IPR001503">
    <property type="entry name" value="Glyco_trans_10"/>
</dbReference>
<evidence type="ECO:0000256" key="1">
    <source>
        <dbReference type="ARBA" id="ARBA00004323"/>
    </source>
</evidence>
<dbReference type="GO" id="GO:0000139">
    <property type="term" value="C:Golgi membrane"/>
    <property type="evidence" value="ECO:0007669"/>
    <property type="project" value="UniProtKB-SubCell"/>
</dbReference>
<feature type="region of interest" description="Disordered" evidence="13">
    <location>
        <begin position="61"/>
        <end position="113"/>
    </location>
</feature>
<comment type="similarity">
    <text evidence="3 12">Belongs to the glycosyltransferase 10 family.</text>
</comment>
<keyword evidence="8 12" id="KW-1133">Transmembrane helix</keyword>
<dbReference type="Proteomes" id="UP001519460">
    <property type="component" value="Unassembled WGS sequence"/>
</dbReference>
<evidence type="ECO:0000256" key="11">
    <source>
        <dbReference type="ARBA" id="ARBA00023180"/>
    </source>
</evidence>
<keyword evidence="7" id="KW-0735">Signal-anchor</keyword>
<evidence type="ECO:0000256" key="3">
    <source>
        <dbReference type="ARBA" id="ARBA00008919"/>
    </source>
</evidence>
<keyword evidence="17" id="KW-1185">Reference proteome</keyword>
<proteinExistence type="inferred from homology"/>
<evidence type="ECO:0000256" key="9">
    <source>
        <dbReference type="ARBA" id="ARBA00023034"/>
    </source>
</evidence>
<dbReference type="InterPro" id="IPR038577">
    <property type="entry name" value="GT10-like_C_sf"/>
</dbReference>
<keyword evidence="10 12" id="KW-0472">Membrane</keyword>
<evidence type="ECO:0000256" key="5">
    <source>
        <dbReference type="ARBA" id="ARBA00022679"/>
    </source>
</evidence>
<feature type="domain" description="Fucosyltransferase N-terminal" evidence="15">
    <location>
        <begin position="211"/>
        <end position="265"/>
    </location>
</feature>
<dbReference type="InterPro" id="IPR031481">
    <property type="entry name" value="Glyco_tran_10_N"/>
</dbReference>
<comment type="pathway">
    <text evidence="2">Protein modification; protein glycosylation.</text>
</comment>
<evidence type="ECO:0000256" key="12">
    <source>
        <dbReference type="RuleBase" id="RU003832"/>
    </source>
</evidence>
<feature type="domain" description="Fucosyltransferase C-terminal" evidence="14">
    <location>
        <begin position="288"/>
        <end position="463"/>
    </location>
</feature>
<dbReference type="EMBL" id="JACVVK020000049">
    <property type="protein sequence ID" value="KAK7498633.1"/>
    <property type="molecule type" value="Genomic_DNA"/>
</dbReference>
<gene>
    <name evidence="16" type="ORF">BaRGS_00010010</name>
</gene>
<feature type="region of interest" description="Disordered" evidence="13">
    <location>
        <begin position="193"/>
        <end position="214"/>
    </location>
</feature>
<evidence type="ECO:0000256" key="2">
    <source>
        <dbReference type="ARBA" id="ARBA00004922"/>
    </source>
</evidence>
<evidence type="ECO:0000256" key="10">
    <source>
        <dbReference type="ARBA" id="ARBA00023136"/>
    </source>
</evidence>
<dbReference type="EC" id="2.4.1.-" evidence="12"/>
<dbReference type="PANTHER" id="PTHR48438">
    <property type="entry name" value="ALPHA-(1,3)-FUCOSYLTRANSFERASE C-RELATED"/>
    <property type="match status" value="1"/>
</dbReference>
<dbReference type="AlphaFoldDB" id="A0ABD0LHP7"/>
<dbReference type="FunFam" id="3.40.50.11660:FF:000004">
    <property type="entry name" value="Glycoprotein 3-alpha-L-fucosyltransferase A"/>
    <property type="match status" value="1"/>
</dbReference>
<feature type="compositionally biased region" description="Basic and acidic residues" evidence="13">
    <location>
        <begin position="194"/>
        <end position="214"/>
    </location>
</feature>
<evidence type="ECO:0000259" key="14">
    <source>
        <dbReference type="Pfam" id="PF00852"/>
    </source>
</evidence>
<keyword evidence="9 12" id="KW-0333">Golgi apparatus</keyword>
<keyword evidence="6 12" id="KW-0812">Transmembrane</keyword>
<dbReference type="InterPro" id="IPR055270">
    <property type="entry name" value="Glyco_tran_10_C"/>
</dbReference>
<comment type="subcellular location">
    <subcellularLocation>
        <location evidence="1">Golgi apparatus membrane</location>
        <topology evidence="1">Single-pass type II membrane protein</topology>
    </subcellularLocation>
    <subcellularLocation>
        <location evidence="12">Golgi apparatus</location>
        <location evidence="12">Golgi stack membrane</location>
        <topology evidence="12">Single-pass type II membrane protein</topology>
    </subcellularLocation>
</comment>
<dbReference type="GO" id="GO:0032580">
    <property type="term" value="C:Golgi cisterna membrane"/>
    <property type="evidence" value="ECO:0007669"/>
    <property type="project" value="UniProtKB-SubCell"/>
</dbReference>
<reference evidence="16 17" key="1">
    <citation type="journal article" date="2023" name="Sci. Data">
        <title>Genome assembly of the Korean intertidal mud-creeper Batillaria attramentaria.</title>
        <authorList>
            <person name="Patra A.K."/>
            <person name="Ho P.T."/>
            <person name="Jun S."/>
            <person name="Lee S.J."/>
            <person name="Kim Y."/>
            <person name="Won Y.J."/>
        </authorList>
    </citation>
    <scope>NUCLEOTIDE SEQUENCE [LARGE SCALE GENOMIC DNA]</scope>
    <source>
        <strain evidence="16">Wonlab-2016</strain>
    </source>
</reference>
<keyword evidence="4 12" id="KW-0328">Glycosyltransferase</keyword>
<dbReference type="Gene3D" id="3.40.50.11660">
    <property type="entry name" value="Glycosyl transferase family 10, C-terminal domain"/>
    <property type="match status" value="1"/>
</dbReference>
<feature type="transmembrane region" description="Helical" evidence="12">
    <location>
        <begin position="16"/>
        <end position="35"/>
    </location>
</feature>
<accession>A0ABD0LHP7</accession>
<evidence type="ECO:0000259" key="15">
    <source>
        <dbReference type="Pfam" id="PF17039"/>
    </source>
</evidence>
<dbReference type="Pfam" id="PF17039">
    <property type="entry name" value="Glyco_tran_10_N"/>
    <property type="match status" value="1"/>
</dbReference>
<dbReference type="Pfam" id="PF00852">
    <property type="entry name" value="Glyco_transf_10"/>
    <property type="match status" value="1"/>
</dbReference>
<evidence type="ECO:0000256" key="8">
    <source>
        <dbReference type="ARBA" id="ARBA00022989"/>
    </source>
</evidence>
<dbReference type="SUPFAM" id="SSF53756">
    <property type="entry name" value="UDP-Glycosyltransferase/glycogen phosphorylase"/>
    <property type="match status" value="1"/>
</dbReference>
<organism evidence="16 17">
    <name type="scientific">Batillaria attramentaria</name>
    <dbReference type="NCBI Taxonomy" id="370345"/>
    <lineage>
        <taxon>Eukaryota</taxon>
        <taxon>Metazoa</taxon>
        <taxon>Spiralia</taxon>
        <taxon>Lophotrochozoa</taxon>
        <taxon>Mollusca</taxon>
        <taxon>Gastropoda</taxon>
        <taxon>Caenogastropoda</taxon>
        <taxon>Sorbeoconcha</taxon>
        <taxon>Cerithioidea</taxon>
        <taxon>Batillariidae</taxon>
        <taxon>Batillaria</taxon>
    </lineage>
</organism>
<keyword evidence="5 12" id="KW-0808">Transferase</keyword>
<evidence type="ECO:0000256" key="13">
    <source>
        <dbReference type="SAM" id="MobiDB-lite"/>
    </source>
</evidence>
<dbReference type="PANTHER" id="PTHR48438:SF1">
    <property type="entry name" value="ALPHA-(1,3)-FUCOSYLTRANSFERASE C-RELATED"/>
    <property type="match status" value="1"/>
</dbReference>
<name>A0ABD0LHP7_9CAEN</name>
<evidence type="ECO:0000256" key="4">
    <source>
        <dbReference type="ARBA" id="ARBA00022676"/>
    </source>
</evidence>